<feature type="domain" description="MIP18 family-like" evidence="1">
    <location>
        <begin position="72"/>
        <end position="146"/>
    </location>
</feature>
<dbReference type="NCBIfam" id="TIGR03406">
    <property type="entry name" value="FeS_long_SufT"/>
    <property type="match status" value="1"/>
</dbReference>
<accession>A0A381SGC7</accession>
<dbReference type="Pfam" id="PF01883">
    <property type="entry name" value="FeS_assembly_P"/>
    <property type="match status" value="1"/>
</dbReference>
<sequence>MIRDVEANMVPSGDKVTLVAGNLVQITQSLGGNYTIVINGNMAQISAKNADALGIEVEMPDSDSISSEFSEQLIWDQLKTCYDPEIPVNIVELGLIYDLNIKDGEKGKKIDIKMTLTAPGCGMGPVISDEVDRKINALEDVENVNVELVWEPQWNQGMMSEAAQLELGMF</sequence>
<dbReference type="EMBL" id="UINC01002995">
    <property type="protein sequence ID" value="SVA02338.1"/>
    <property type="molecule type" value="Genomic_DNA"/>
</dbReference>
<dbReference type="PANTHER" id="PTHR42831">
    <property type="entry name" value="FE-S PROTEIN MATURATION AUXILIARY FACTOR YITW"/>
    <property type="match status" value="1"/>
</dbReference>
<dbReference type="PANTHER" id="PTHR42831:SF1">
    <property type="entry name" value="FE-S PROTEIN MATURATION AUXILIARY FACTOR YITW"/>
    <property type="match status" value="1"/>
</dbReference>
<dbReference type="Gene3D" id="3.30.300.130">
    <property type="entry name" value="Fe-S cluster assembly (FSCA)"/>
    <property type="match status" value="1"/>
</dbReference>
<name>A0A381SGC7_9ZZZZ</name>
<evidence type="ECO:0000259" key="1">
    <source>
        <dbReference type="Pfam" id="PF01883"/>
    </source>
</evidence>
<evidence type="ECO:0000313" key="2">
    <source>
        <dbReference type="EMBL" id="SVA02338.1"/>
    </source>
</evidence>
<reference evidence="2" key="1">
    <citation type="submission" date="2018-05" db="EMBL/GenBank/DDBJ databases">
        <authorList>
            <person name="Lanie J.A."/>
            <person name="Ng W.-L."/>
            <person name="Kazmierczak K.M."/>
            <person name="Andrzejewski T.M."/>
            <person name="Davidsen T.M."/>
            <person name="Wayne K.J."/>
            <person name="Tettelin H."/>
            <person name="Glass J.I."/>
            <person name="Rusch D."/>
            <person name="Podicherti R."/>
            <person name="Tsui H.-C.T."/>
            <person name="Winkler M.E."/>
        </authorList>
    </citation>
    <scope>NUCLEOTIDE SEQUENCE</scope>
</reference>
<protein>
    <recommendedName>
        <fullName evidence="1">MIP18 family-like domain-containing protein</fullName>
    </recommendedName>
</protein>
<gene>
    <name evidence="2" type="ORF">METZ01_LOCUS55192</name>
</gene>
<dbReference type="InterPro" id="IPR017776">
    <property type="entry name" value="FeS_assembly_SufT_put"/>
</dbReference>
<organism evidence="2">
    <name type="scientific">marine metagenome</name>
    <dbReference type="NCBI Taxonomy" id="408172"/>
    <lineage>
        <taxon>unclassified sequences</taxon>
        <taxon>metagenomes</taxon>
        <taxon>ecological metagenomes</taxon>
    </lineage>
</organism>
<dbReference type="InterPro" id="IPR052339">
    <property type="entry name" value="Fe-S_Maturation_MIP18"/>
</dbReference>
<dbReference type="AlphaFoldDB" id="A0A381SGC7"/>
<dbReference type="SUPFAM" id="SSF117916">
    <property type="entry name" value="Fe-S cluster assembly (FSCA) domain-like"/>
    <property type="match status" value="1"/>
</dbReference>
<dbReference type="InterPro" id="IPR002744">
    <property type="entry name" value="MIP18-like"/>
</dbReference>
<dbReference type="InterPro" id="IPR034904">
    <property type="entry name" value="FSCA_dom_sf"/>
</dbReference>
<proteinExistence type="predicted"/>